<dbReference type="PANTHER" id="PTHR21255:SF65">
    <property type="entry name" value="TCTEX1 DOMAIN-CONTAINING PROTEIN 2"/>
    <property type="match status" value="1"/>
</dbReference>
<accession>A0A7M7GH66</accession>
<dbReference type="Proteomes" id="UP000007110">
    <property type="component" value="Unassembled WGS sequence"/>
</dbReference>
<dbReference type="KEGG" id="spu:763411"/>
<evidence type="ECO:0000256" key="2">
    <source>
        <dbReference type="SAM" id="MobiDB-lite"/>
    </source>
</evidence>
<dbReference type="InParanoid" id="A0A7M7GH66"/>
<reference evidence="3" key="2">
    <citation type="submission" date="2021-01" db="UniProtKB">
        <authorList>
            <consortium name="EnsemblMetazoa"/>
        </authorList>
    </citation>
    <scope>IDENTIFICATION</scope>
</reference>
<dbReference type="OMA" id="KYERERC"/>
<dbReference type="RefSeq" id="XP_003726810.1">
    <property type="nucleotide sequence ID" value="XM_003726762.3"/>
</dbReference>
<dbReference type="CDD" id="cd21451">
    <property type="entry name" value="DLC-like_TCTEX1D"/>
    <property type="match status" value="1"/>
</dbReference>
<dbReference type="GeneID" id="763411"/>
<dbReference type="InterPro" id="IPR038586">
    <property type="entry name" value="Tctex-1-like_sf"/>
</dbReference>
<dbReference type="GO" id="GO:0005868">
    <property type="term" value="C:cytoplasmic dynein complex"/>
    <property type="evidence" value="ECO:0000318"/>
    <property type="project" value="GO_Central"/>
</dbReference>
<evidence type="ECO:0000256" key="1">
    <source>
        <dbReference type="ARBA" id="ARBA00005361"/>
    </source>
</evidence>
<dbReference type="InterPro" id="IPR005334">
    <property type="entry name" value="Tctex-1-like"/>
</dbReference>
<comment type="similarity">
    <text evidence="1">Belongs to the dynein light chain Tctex-type family.</text>
</comment>
<dbReference type="OrthoDB" id="10260741at2759"/>
<dbReference type="EnsemblMetazoa" id="XM_003726762">
    <property type="protein sequence ID" value="XP_003726810"/>
    <property type="gene ID" value="LOC763411"/>
</dbReference>
<dbReference type="GO" id="GO:0005737">
    <property type="term" value="C:cytoplasm"/>
    <property type="evidence" value="ECO:0000318"/>
    <property type="project" value="GO_Central"/>
</dbReference>
<dbReference type="GO" id="GO:0007018">
    <property type="term" value="P:microtubule-based movement"/>
    <property type="evidence" value="ECO:0000318"/>
    <property type="project" value="GO_Central"/>
</dbReference>
<feature type="compositionally biased region" description="Low complexity" evidence="2">
    <location>
        <begin position="11"/>
        <end position="21"/>
    </location>
</feature>
<dbReference type="GO" id="GO:0045505">
    <property type="term" value="F:dynein intermediate chain binding"/>
    <property type="evidence" value="ECO:0000318"/>
    <property type="project" value="GO_Central"/>
</dbReference>
<dbReference type="AlphaFoldDB" id="A0A7M7GH66"/>
<protein>
    <submittedName>
        <fullName evidence="3">Uncharacterized protein</fullName>
    </submittedName>
</protein>
<reference evidence="4" key="1">
    <citation type="submission" date="2015-02" db="EMBL/GenBank/DDBJ databases">
        <title>Genome sequencing for Strongylocentrotus purpuratus.</title>
        <authorList>
            <person name="Murali S."/>
            <person name="Liu Y."/>
            <person name="Vee V."/>
            <person name="English A."/>
            <person name="Wang M."/>
            <person name="Skinner E."/>
            <person name="Han Y."/>
            <person name="Muzny D.M."/>
            <person name="Worley K.C."/>
            <person name="Gibbs R.A."/>
        </authorList>
    </citation>
    <scope>NUCLEOTIDE SEQUENCE</scope>
</reference>
<name>A0A7M7GH66_STRPU</name>
<keyword evidence="4" id="KW-1185">Reference proteome</keyword>
<dbReference type="Gene3D" id="3.30.1140.40">
    <property type="entry name" value="Tctex-1"/>
    <property type="match status" value="1"/>
</dbReference>
<feature type="compositionally biased region" description="Polar residues" evidence="2">
    <location>
        <begin position="37"/>
        <end position="46"/>
    </location>
</feature>
<feature type="region of interest" description="Disordered" evidence="2">
    <location>
        <begin position="1"/>
        <end position="70"/>
    </location>
</feature>
<organism evidence="3 4">
    <name type="scientific">Strongylocentrotus purpuratus</name>
    <name type="common">Purple sea urchin</name>
    <dbReference type="NCBI Taxonomy" id="7668"/>
    <lineage>
        <taxon>Eukaryota</taxon>
        <taxon>Metazoa</taxon>
        <taxon>Echinodermata</taxon>
        <taxon>Eleutherozoa</taxon>
        <taxon>Echinozoa</taxon>
        <taxon>Echinoidea</taxon>
        <taxon>Euechinoidea</taxon>
        <taxon>Echinacea</taxon>
        <taxon>Camarodonta</taxon>
        <taxon>Echinidea</taxon>
        <taxon>Strongylocentrotidae</taxon>
        <taxon>Strongylocentrotus</taxon>
    </lineage>
</organism>
<dbReference type="Pfam" id="PF03645">
    <property type="entry name" value="Tctex-1"/>
    <property type="match status" value="1"/>
</dbReference>
<sequence>MATKLENEAPSRSSMSSHTGSGLRLAVGQPDTRRHSNASARRGSSQPPGSKTSGTASGTGPKLENSYKMTPDVRFNSSRVKALMLQTLEARLEAVQYCPTTVKSLTKELSDTIKNHVKTLGFSRHKLISNVIIGPVTGQGVRVASRCVWDDKHDDFASASYQNESLFVVASVYGVYCE</sequence>
<dbReference type="PANTHER" id="PTHR21255">
    <property type="entry name" value="T-COMPLEX-ASSOCIATED-TESTIS-EXPRESSED 1/ DYNEIN LIGHT CHAIN"/>
    <property type="match status" value="1"/>
</dbReference>
<feature type="compositionally biased region" description="Low complexity" evidence="2">
    <location>
        <begin position="47"/>
        <end position="62"/>
    </location>
</feature>
<evidence type="ECO:0000313" key="3">
    <source>
        <dbReference type="EnsemblMetazoa" id="XP_003726810"/>
    </source>
</evidence>
<evidence type="ECO:0000313" key="4">
    <source>
        <dbReference type="Proteomes" id="UP000007110"/>
    </source>
</evidence>
<proteinExistence type="inferred from homology"/>